<sequence>MEAPERSAIWYHVGLEQVPSMTDSLVSAGQTAICPHYFWGAHGEKKKKKKELFVYGTIQGRATLSPEHGRDASLAASCYSTWMLERGMCRYHRVPPPGTGVFSIGGVSYCTSFVAAVSAAFLSWTASGCAFPTGAATACRPRSPIRPNRDLKSPPSNGNAAGLNGV</sequence>
<organism evidence="2 3">
    <name type="scientific">Pleurodeles waltl</name>
    <name type="common">Iberian ribbed newt</name>
    <dbReference type="NCBI Taxonomy" id="8319"/>
    <lineage>
        <taxon>Eukaryota</taxon>
        <taxon>Metazoa</taxon>
        <taxon>Chordata</taxon>
        <taxon>Craniata</taxon>
        <taxon>Vertebrata</taxon>
        <taxon>Euteleostomi</taxon>
        <taxon>Amphibia</taxon>
        <taxon>Batrachia</taxon>
        <taxon>Caudata</taxon>
        <taxon>Salamandroidea</taxon>
        <taxon>Salamandridae</taxon>
        <taxon>Pleurodelinae</taxon>
        <taxon>Pleurodeles</taxon>
    </lineage>
</organism>
<feature type="region of interest" description="Disordered" evidence="1">
    <location>
        <begin position="142"/>
        <end position="166"/>
    </location>
</feature>
<reference evidence="2" key="1">
    <citation type="journal article" date="2022" name="bioRxiv">
        <title>Sequencing and chromosome-scale assembly of the giantPleurodeles waltlgenome.</title>
        <authorList>
            <person name="Brown T."/>
            <person name="Elewa A."/>
            <person name="Iarovenko S."/>
            <person name="Subramanian E."/>
            <person name="Araus A.J."/>
            <person name="Petzold A."/>
            <person name="Susuki M."/>
            <person name="Suzuki K.-i.T."/>
            <person name="Hayashi T."/>
            <person name="Toyoda A."/>
            <person name="Oliveira C."/>
            <person name="Osipova E."/>
            <person name="Leigh N.D."/>
            <person name="Simon A."/>
            <person name="Yun M.H."/>
        </authorList>
    </citation>
    <scope>NUCLEOTIDE SEQUENCE</scope>
    <source>
        <strain evidence="2">20211129_DDA</strain>
        <tissue evidence="2">Liver</tissue>
    </source>
</reference>
<evidence type="ECO:0000313" key="2">
    <source>
        <dbReference type="EMBL" id="KAJ1115165.1"/>
    </source>
</evidence>
<name>A0AAV7NJR6_PLEWA</name>
<dbReference type="EMBL" id="JANPWB010000012">
    <property type="protein sequence ID" value="KAJ1115165.1"/>
    <property type="molecule type" value="Genomic_DNA"/>
</dbReference>
<comment type="caution">
    <text evidence="2">The sequence shown here is derived from an EMBL/GenBank/DDBJ whole genome shotgun (WGS) entry which is preliminary data.</text>
</comment>
<protein>
    <submittedName>
        <fullName evidence="2">Uncharacterized protein</fullName>
    </submittedName>
</protein>
<keyword evidence="3" id="KW-1185">Reference proteome</keyword>
<accession>A0AAV7NJR6</accession>
<gene>
    <name evidence="2" type="ORF">NDU88_003391</name>
</gene>
<proteinExistence type="predicted"/>
<dbReference type="AlphaFoldDB" id="A0AAV7NJR6"/>
<evidence type="ECO:0000313" key="3">
    <source>
        <dbReference type="Proteomes" id="UP001066276"/>
    </source>
</evidence>
<dbReference type="Proteomes" id="UP001066276">
    <property type="component" value="Chromosome 8"/>
</dbReference>
<evidence type="ECO:0000256" key="1">
    <source>
        <dbReference type="SAM" id="MobiDB-lite"/>
    </source>
</evidence>